<name>A0A9X9LVY8_GULGU</name>
<protein>
    <submittedName>
        <fullName evidence="1">Uncharacterized protein</fullName>
    </submittedName>
</protein>
<reference evidence="1 2" key="1">
    <citation type="submission" date="2018-10" db="EMBL/GenBank/DDBJ databases">
        <authorList>
            <person name="Ekblom R."/>
            <person name="Jareborg N."/>
        </authorList>
    </citation>
    <scope>NUCLEOTIDE SEQUENCE [LARGE SCALE GENOMIC DNA]</scope>
    <source>
        <tissue evidence="1">Muscle</tissue>
    </source>
</reference>
<dbReference type="Proteomes" id="UP000269945">
    <property type="component" value="Unassembled WGS sequence"/>
</dbReference>
<comment type="caution">
    <text evidence="1">The sequence shown here is derived from an EMBL/GenBank/DDBJ whole genome shotgun (WGS) entry which is preliminary data.</text>
</comment>
<evidence type="ECO:0000313" key="1">
    <source>
        <dbReference type="EMBL" id="VCW97656.1"/>
    </source>
</evidence>
<sequence>ALRPNSESTSSFVTLHELNLKTALTHLASLCCEHKGDAYRRYEYLLALTITTARAELRVSLTVQDCYGISHLQVL</sequence>
<evidence type="ECO:0000313" key="2">
    <source>
        <dbReference type="Proteomes" id="UP000269945"/>
    </source>
</evidence>
<organism evidence="1 2">
    <name type="scientific">Gulo gulo</name>
    <name type="common">Wolverine</name>
    <name type="synonym">Gluton</name>
    <dbReference type="NCBI Taxonomy" id="48420"/>
    <lineage>
        <taxon>Eukaryota</taxon>
        <taxon>Metazoa</taxon>
        <taxon>Chordata</taxon>
        <taxon>Craniata</taxon>
        <taxon>Vertebrata</taxon>
        <taxon>Euteleostomi</taxon>
        <taxon>Mammalia</taxon>
        <taxon>Eutheria</taxon>
        <taxon>Laurasiatheria</taxon>
        <taxon>Carnivora</taxon>
        <taxon>Caniformia</taxon>
        <taxon>Musteloidea</taxon>
        <taxon>Mustelidae</taxon>
        <taxon>Guloninae</taxon>
        <taxon>Gulo</taxon>
    </lineage>
</organism>
<dbReference type="EMBL" id="CYRY02022486">
    <property type="protein sequence ID" value="VCW97656.1"/>
    <property type="molecule type" value="Genomic_DNA"/>
</dbReference>
<accession>A0A9X9LVY8</accession>
<dbReference type="AlphaFoldDB" id="A0A9X9LVY8"/>
<feature type="non-terminal residue" evidence="1">
    <location>
        <position position="1"/>
    </location>
</feature>
<keyword evidence="2" id="KW-1185">Reference proteome</keyword>
<proteinExistence type="predicted"/>
<gene>
    <name evidence="1" type="ORF">BN2614_LOCUS1</name>
</gene>